<dbReference type="CDD" id="cd21694">
    <property type="entry name" value="GINS_B_Psf2"/>
    <property type="match status" value="1"/>
</dbReference>
<sequence>MDPAEIEFMAEQEYISIIPKFSDMRRIHLIAGDIGPFRAGIPVSLPIWVAITLRKKEKCTIIPPEWMDVDLLENKLEEEKNSRFFTKMPSDHYMSIAHLIFSTAGQDIENAEKIKTLIKDIWDLRISKARSSADTFLKSGGRHAGIDFLTQLEISTLRPLLLDALDTVQWLSAPSGQNLNDTSTMLSESFSGSAGPSRLFTSLRRSQ</sequence>
<reference evidence="9" key="1">
    <citation type="submission" date="2022-01" db="EMBL/GenBank/DDBJ databases">
        <authorList>
            <person name="King R."/>
        </authorList>
    </citation>
    <scope>NUCLEOTIDE SEQUENCE</scope>
</reference>
<dbReference type="PANTHER" id="PTHR12772">
    <property type="entry name" value="DNA REPLICATION COMPLEX GINS PROTEIN PSF2"/>
    <property type="match status" value="1"/>
</dbReference>
<comment type="subcellular location">
    <subcellularLocation>
        <location evidence="1 5">Nucleus</location>
    </subcellularLocation>
</comment>
<dbReference type="FunFam" id="3.40.5.50:FF:000001">
    <property type="entry name" value="DNA replication complex GINS protein PSF2"/>
    <property type="match status" value="1"/>
</dbReference>
<dbReference type="GO" id="GO:0006260">
    <property type="term" value="P:DNA replication"/>
    <property type="evidence" value="ECO:0007669"/>
    <property type="project" value="UniProtKB-KW"/>
</dbReference>
<feature type="domain" description="GINS subunit" evidence="7">
    <location>
        <begin position="66"/>
        <end position="170"/>
    </location>
</feature>
<dbReference type="GO" id="GO:0000727">
    <property type="term" value="P:double-strand break repair via break-induced replication"/>
    <property type="evidence" value="ECO:0007669"/>
    <property type="project" value="TreeGrafter"/>
</dbReference>
<dbReference type="PIRSF" id="PIRSF028998">
    <property type="entry name" value="GINS_Psf2_subgr"/>
    <property type="match status" value="1"/>
</dbReference>
<evidence type="ECO:0000256" key="5">
    <source>
        <dbReference type="PIRNR" id="PIRNR028998"/>
    </source>
</evidence>
<dbReference type="AlphaFoldDB" id="A0A9P0MNK6"/>
<evidence type="ECO:0000256" key="4">
    <source>
        <dbReference type="ARBA" id="ARBA00023242"/>
    </source>
</evidence>
<dbReference type="Pfam" id="PF25005">
    <property type="entry name" value="PSF2_N"/>
    <property type="match status" value="1"/>
</dbReference>
<evidence type="ECO:0000259" key="8">
    <source>
        <dbReference type="Pfam" id="PF25005"/>
    </source>
</evidence>
<dbReference type="EMBL" id="OV725080">
    <property type="protein sequence ID" value="CAH1399249.1"/>
    <property type="molecule type" value="Genomic_DNA"/>
</dbReference>
<dbReference type="OrthoDB" id="1938138at2759"/>
<dbReference type="Gene3D" id="3.40.5.50">
    <property type="match status" value="1"/>
</dbReference>
<name>A0A9P0MNK6_NEZVI</name>
<keyword evidence="4 5" id="KW-0539">Nucleus</keyword>
<dbReference type="SUPFAM" id="SSF160059">
    <property type="entry name" value="PriA/YqbF domain"/>
    <property type="match status" value="1"/>
</dbReference>
<evidence type="ECO:0000313" key="9">
    <source>
        <dbReference type="EMBL" id="CAH1399249.1"/>
    </source>
</evidence>
<keyword evidence="3 5" id="KW-0235">DNA replication</keyword>
<proteinExistence type="inferred from homology"/>
<feature type="domain" description="DNA replication complex GINS protein PSF2 N-terminal" evidence="8">
    <location>
        <begin position="2"/>
        <end position="62"/>
    </location>
</feature>
<evidence type="ECO:0000313" key="10">
    <source>
        <dbReference type="Proteomes" id="UP001152798"/>
    </source>
</evidence>
<dbReference type="Pfam" id="PF05916">
    <property type="entry name" value="Sld5"/>
    <property type="match status" value="1"/>
</dbReference>
<dbReference type="InterPro" id="IPR007257">
    <property type="entry name" value="GINS_Psf2"/>
</dbReference>
<dbReference type="CDD" id="cd11712">
    <property type="entry name" value="GINS_A_psf2"/>
    <property type="match status" value="1"/>
</dbReference>
<gene>
    <name evidence="9" type="ORF">NEZAVI_LOCUS8734</name>
</gene>
<comment type="similarity">
    <text evidence="2 5">Belongs to the GINS2/PSF2 family.</text>
</comment>
<dbReference type="SUPFAM" id="SSF158573">
    <property type="entry name" value="GINS helical bundle-like"/>
    <property type="match status" value="1"/>
</dbReference>
<evidence type="ECO:0000259" key="7">
    <source>
        <dbReference type="Pfam" id="PF05916"/>
    </source>
</evidence>
<dbReference type="InterPro" id="IPR056784">
    <property type="entry name" value="PSF2_N"/>
</dbReference>
<dbReference type="GO" id="GO:0071162">
    <property type="term" value="C:CMG complex"/>
    <property type="evidence" value="ECO:0007669"/>
    <property type="project" value="UniProtKB-ARBA"/>
</dbReference>
<evidence type="ECO:0000256" key="3">
    <source>
        <dbReference type="ARBA" id="ARBA00022705"/>
    </source>
</evidence>
<dbReference type="FunFam" id="1.20.58.1020:FF:000001">
    <property type="entry name" value="DNA replication complex GINS protein PSF2"/>
    <property type="match status" value="1"/>
</dbReference>
<keyword evidence="10" id="KW-1185">Reference proteome</keyword>
<dbReference type="InterPro" id="IPR021151">
    <property type="entry name" value="GINS_A"/>
</dbReference>
<organism evidence="9 10">
    <name type="scientific">Nezara viridula</name>
    <name type="common">Southern green stink bug</name>
    <name type="synonym">Cimex viridulus</name>
    <dbReference type="NCBI Taxonomy" id="85310"/>
    <lineage>
        <taxon>Eukaryota</taxon>
        <taxon>Metazoa</taxon>
        <taxon>Ecdysozoa</taxon>
        <taxon>Arthropoda</taxon>
        <taxon>Hexapoda</taxon>
        <taxon>Insecta</taxon>
        <taxon>Pterygota</taxon>
        <taxon>Neoptera</taxon>
        <taxon>Paraneoptera</taxon>
        <taxon>Hemiptera</taxon>
        <taxon>Heteroptera</taxon>
        <taxon>Panheteroptera</taxon>
        <taxon>Pentatomomorpha</taxon>
        <taxon>Pentatomoidea</taxon>
        <taxon>Pentatomidae</taxon>
        <taxon>Pentatominae</taxon>
        <taxon>Nezara</taxon>
    </lineage>
</organism>
<dbReference type="InterPro" id="IPR036224">
    <property type="entry name" value="GINS_bundle-like_dom_sf"/>
</dbReference>
<dbReference type="GO" id="GO:0000811">
    <property type="term" value="C:GINS complex"/>
    <property type="evidence" value="ECO:0007669"/>
    <property type="project" value="TreeGrafter"/>
</dbReference>
<dbReference type="Gene3D" id="1.20.58.1020">
    <property type="match status" value="1"/>
</dbReference>
<dbReference type="PANTHER" id="PTHR12772:SF0">
    <property type="entry name" value="DNA REPLICATION COMPLEX GINS PROTEIN PSF2"/>
    <property type="match status" value="1"/>
</dbReference>
<comment type="subunit">
    <text evidence="5">Component of the GINS complex.</text>
</comment>
<accession>A0A9P0MNK6</accession>
<dbReference type="Proteomes" id="UP001152798">
    <property type="component" value="Chromosome 4"/>
</dbReference>
<feature type="region of interest" description="Disordered" evidence="6">
    <location>
        <begin position="182"/>
        <end position="207"/>
    </location>
</feature>
<protein>
    <recommendedName>
        <fullName evidence="5">DNA replication complex GINS protein PSF2</fullName>
    </recommendedName>
</protein>
<evidence type="ECO:0000256" key="2">
    <source>
        <dbReference type="ARBA" id="ARBA00010565"/>
    </source>
</evidence>
<evidence type="ECO:0000256" key="6">
    <source>
        <dbReference type="SAM" id="MobiDB-lite"/>
    </source>
</evidence>
<evidence type="ECO:0000256" key="1">
    <source>
        <dbReference type="ARBA" id="ARBA00004123"/>
    </source>
</evidence>